<feature type="transmembrane region" description="Helical" evidence="1">
    <location>
        <begin position="67"/>
        <end position="88"/>
    </location>
</feature>
<protein>
    <submittedName>
        <fullName evidence="2">K(+)-transporting ATPase subunit F</fullName>
    </submittedName>
</protein>
<gene>
    <name evidence="2" type="primary">kdpF</name>
    <name evidence="2" type="ORF">WN985_25640</name>
</gene>
<accession>A0ABZ3BNI5</accession>
<keyword evidence="1" id="KW-1133">Transmembrane helix</keyword>
<dbReference type="Pfam" id="PF09604">
    <property type="entry name" value="Potass_KdpF"/>
    <property type="match status" value="1"/>
</dbReference>
<keyword evidence="1" id="KW-0472">Membrane</keyword>
<dbReference type="InterPro" id="IPR011726">
    <property type="entry name" value="KdpF"/>
</dbReference>
<evidence type="ECO:0000256" key="1">
    <source>
        <dbReference type="SAM" id="Phobius"/>
    </source>
</evidence>
<keyword evidence="1" id="KW-0812">Transmembrane</keyword>
<dbReference type="Proteomes" id="UP001484179">
    <property type="component" value="Chromosome 2"/>
</dbReference>
<name>A0ABZ3BNI5_BURPY</name>
<proteinExistence type="predicted"/>
<dbReference type="RefSeq" id="WP_342309936.1">
    <property type="nucleotide sequence ID" value="NZ_CP150850.1"/>
</dbReference>
<evidence type="ECO:0000313" key="3">
    <source>
        <dbReference type="Proteomes" id="UP001484179"/>
    </source>
</evidence>
<evidence type="ECO:0000313" key="2">
    <source>
        <dbReference type="EMBL" id="WZW55940.1"/>
    </source>
</evidence>
<dbReference type="EMBL" id="CP150850">
    <property type="protein sequence ID" value="WZW55940.1"/>
    <property type="molecule type" value="Genomic_DNA"/>
</dbReference>
<reference evidence="2 3" key="1">
    <citation type="submission" date="2024-04" db="EMBL/GenBank/DDBJ databases">
        <title>Biological Control Activity of Plant Growth Promoting Rhizobacteria Burkholderia pyrrocinia BX1 against Tobacco black shank Introduction Tobacco black shank (TBS) caused by the oomycete Phytophthora. nicotianae (P. nicotianae) has become a destructive soil.</title>
        <authorList>
            <person name="Liu X."/>
            <person name="Shu C."/>
        </authorList>
    </citation>
    <scope>NUCLEOTIDE SEQUENCE [LARGE SCALE GENOMIC DNA]</scope>
    <source>
        <strain evidence="2 3">BX1</strain>
    </source>
</reference>
<organism evidence="2 3">
    <name type="scientific">Burkholderia pyrrocinia</name>
    <name type="common">Pseudomonas pyrrocinia</name>
    <dbReference type="NCBI Taxonomy" id="60550"/>
    <lineage>
        <taxon>Bacteria</taxon>
        <taxon>Pseudomonadati</taxon>
        <taxon>Pseudomonadota</taxon>
        <taxon>Betaproteobacteria</taxon>
        <taxon>Burkholderiales</taxon>
        <taxon>Burkholderiaceae</taxon>
        <taxon>Burkholderia</taxon>
        <taxon>Burkholderia cepacia complex</taxon>
    </lineage>
</organism>
<dbReference type="NCBIfam" id="TIGR02115">
    <property type="entry name" value="potass_kdpF"/>
    <property type="match status" value="1"/>
</dbReference>
<sequence>MFAGFRLYSFFIPRKEIEHRFDTRISTLSHPIRQMSMGASSGPRRRGKARYADDRVDIPRIRTKGKAMLWITGALSIALFIYLFHALIKPERY</sequence>
<keyword evidence="3" id="KW-1185">Reference proteome</keyword>